<evidence type="ECO:0000256" key="5">
    <source>
        <dbReference type="ARBA" id="ARBA00023163"/>
    </source>
</evidence>
<dbReference type="InterPro" id="IPR017930">
    <property type="entry name" value="Myb_dom"/>
</dbReference>
<comment type="subcellular location">
    <subcellularLocation>
        <location evidence="1">Nucleus</location>
    </subcellularLocation>
</comment>
<evidence type="ECO:0000313" key="11">
    <source>
        <dbReference type="EnsemblPlants" id="KEH25533"/>
    </source>
</evidence>
<keyword evidence="5" id="KW-0804">Transcription</keyword>
<dbReference type="PROSITE" id="PS51294">
    <property type="entry name" value="HTH_MYB"/>
    <property type="match status" value="2"/>
</dbReference>
<dbReference type="GO" id="GO:0000981">
    <property type="term" value="F:DNA-binding transcription factor activity, RNA polymerase II-specific"/>
    <property type="evidence" value="ECO:0000318"/>
    <property type="project" value="GO_Central"/>
</dbReference>
<name>A0A072U8V5_MEDTR</name>
<dbReference type="GO" id="GO:0006355">
    <property type="term" value="P:regulation of DNA-templated transcription"/>
    <property type="evidence" value="ECO:0000318"/>
    <property type="project" value="GO_Central"/>
</dbReference>
<dbReference type="InterPro" id="IPR009057">
    <property type="entry name" value="Homeodomain-like_sf"/>
</dbReference>
<evidence type="ECO:0000256" key="6">
    <source>
        <dbReference type="ARBA" id="ARBA00023242"/>
    </source>
</evidence>
<dbReference type="EnsemblPlants" id="KEH25533">
    <property type="protein sequence ID" value="KEH25533"/>
    <property type="gene ID" value="MTR_6g027340"/>
</dbReference>
<reference evidence="10 12" key="2">
    <citation type="journal article" date="2014" name="BMC Genomics">
        <title>An improved genome release (version Mt4.0) for the model legume Medicago truncatula.</title>
        <authorList>
            <person name="Tang H."/>
            <person name="Krishnakumar V."/>
            <person name="Bidwell S."/>
            <person name="Rosen B."/>
            <person name="Chan A."/>
            <person name="Zhou S."/>
            <person name="Gentzbittel L."/>
            <person name="Childs K.L."/>
            <person name="Yandell M."/>
            <person name="Gundlach H."/>
            <person name="Mayer K.F."/>
            <person name="Schwartz D.C."/>
            <person name="Town C.D."/>
        </authorList>
    </citation>
    <scope>GENOME REANNOTATION</scope>
    <source>
        <strain evidence="10">A17</strain>
        <strain evidence="11 12">cv. Jemalong A17</strain>
    </source>
</reference>
<keyword evidence="6" id="KW-0539">Nucleus</keyword>
<dbReference type="PROSITE" id="PS50090">
    <property type="entry name" value="MYB_LIKE"/>
    <property type="match status" value="2"/>
</dbReference>
<evidence type="ECO:0000256" key="3">
    <source>
        <dbReference type="ARBA" id="ARBA00023015"/>
    </source>
</evidence>
<dbReference type="HOGENOM" id="CLU_028567_18_1_1"/>
<feature type="domain" description="Myb-like" evidence="8">
    <location>
        <begin position="63"/>
        <end position="113"/>
    </location>
</feature>
<evidence type="ECO:0000256" key="7">
    <source>
        <dbReference type="SAM" id="MobiDB-lite"/>
    </source>
</evidence>
<organism evidence="10 12">
    <name type="scientific">Medicago truncatula</name>
    <name type="common">Barrel medic</name>
    <name type="synonym">Medicago tribuloides</name>
    <dbReference type="NCBI Taxonomy" id="3880"/>
    <lineage>
        <taxon>Eukaryota</taxon>
        <taxon>Viridiplantae</taxon>
        <taxon>Streptophyta</taxon>
        <taxon>Embryophyta</taxon>
        <taxon>Tracheophyta</taxon>
        <taxon>Spermatophyta</taxon>
        <taxon>Magnoliopsida</taxon>
        <taxon>eudicotyledons</taxon>
        <taxon>Gunneridae</taxon>
        <taxon>Pentapetalae</taxon>
        <taxon>rosids</taxon>
        <taxon>fabids</taxon>
        <taxon>Fabales</taxon>
        <taxon>Fabaceae</taxon>
        <taxon>Papilionoideae</taxon>
        <taxon>50 kb inversion clade</taxon>
        <taxon>NPAAA clade</taxon>
        <taxon>Hologalegina</taxon>
        <taxon>IRL clade</taxon>
        <taxon>Trifolieae</taxon>
        <taxon>Medicago</taxon>
    </lineage>
</organism>
<gene>
    <name evidence="10" type="ordered locus">MTR_6g027340</name>
</gene>
<dbReference type="InterPro" id="IPR001005">
    <property type="entry name" value="SANT/Myb"/>
</dbReference>
<feature type="domain" description="HTH myb-type" evidence="9">
    <location>
        <begin position="16"/>
        <end position="66"/>
    </location>
</feature>
<keyword evidence="4" id="KW-0238">DNA-binding</keyword>
<feature type="compositionally biased region" description="Polar residues" evidence="7">
    <location>
        <begin position="149"/>
        <end position="162"/>
    </location>
</feature>
<feature type="region of interest" description="Disordered" evidence="7">
    <location>
        <begin position="1"/>
        <end position="23"/>
    </location>
</feature>
<dbReference type="PANTHER" id="PTHR45614:SF259">
    <property type="entry name" value="MYB DOMAIN PROTEIN 89-RELATED"/>
    <property type="match status" value="1"/>
</dbReference>
<sequence length="205" mass="23238">MVQNNGGNFRNTKPSKAHWKPSEDAKLKQLIADHGAKNWNNIAEQLQGRTGKSCRLRWLNHLDPSIKREPLSKEEEEMLLQLHTLHGTKWAHISKHFPGRRDNALKNHYHVIKARRQRELLSSIARKEKLTYEIPAKFAITSPIDESNLNLTRPLPSSQMDSNSEDSASEPAATNRNNGLILGDSENVGDKIKMPFFDFLGVGDT</sequence>
<feature type="region of interest" description="Disordered" evidence="7">
    <location>
        <begin position="149"/>
        <end position="184"/>
    </location>
</feature>
<dbReference type="SUPFAM" id="SSF46689">
    <property type="entry name" value="Homeodomain-like"/>
    <property type="match status" value="1"/>
</dbReference>
<keyword evidence="3" id="KW-0805">Transcription regulation</keyword>
<feature type="compositionally biased region" description="Polar residues" evidence="7">
    <location>
        <begin position="169"/>
        <end position="178"/>
    </location>
</feature>
<accession>A0A072U8V5</accession>
<evidence type="ECO:0000313" key="12">
    <source>
        <dbReference type="Proteomes" id="UP000002051"/>
    </source>
</evidence>
<dbReference type="CDD" id="cd00167">
    <property type="entry name" value="SANT"/>
    <property type="match status" value="2"/>
</dbReference>
<evidence type="ECO:0000256" key="2">
    <source>
        <dbReference type="ARBA" id="ARBA00022737"/>
    </source>
</evidence>
<evidence type="ECO:0000256" key="1">
    <source>
        <dbReference type="ARBA" id="ARBA00004123"/>
    </source>
</evidence>
<dbReference type="InterPro" id="IPR050560">
    <property type="entry name" value="MYB_TF"/>
</dbReference>
<keyword evidence="12" id="KW-1185">Reference proteome</keyword>
<dbReference type="GO" id="GO:0005634">
    <property type="term" value="C:nucleus"/>
    <property type="evidence" value="ECO:0000318"/>
    <property type="project" value="GO_Central"/>
</dbReference>
<reference evidence="10 12" key="1">
    <citation type="journal article" date="2011" name="Nature">
        <title>The Medicago genome provides insight into the evolution of rhizobial symbioses.</title>
        <authorList>
            <person name="Young N.D."/>
            <person name="Debelle F."/>
            <person name="Oldroyd G.E."/>
            <person name="Geurts R."/>
            <person name="Cannon S.B."/>
            <person name="Udvardi M.K."/>
            <person name="Benedito V.A."/>
            <person name="Mayer K.F."/>
            <person name="Gouzy J."/>
            <person name="Schoof H."/>
            <person name="Van de Peer Y."/>
            <person name="Proost S."/>
            <person name="Cook D.R."/>
            <person name="Meyers B.C."/>
            <person name="Spannagl M."/>
            <person name="Cheung F."/>
            <person name="De Mita S."/>
            <person name="Krishnakumar V."/>
            <person name="Gundlach H."/>
            <person name="Zhou S."/>
            <person name="Mudge J."/>
            <person name="Bharti A.K."/>
            <person name="Murray J.D."/>
            <person name="Naoumkina M.A."/>
            <person name="Rosen B."/>
            <person name="Silverstein K.A."/>
            <person name="Tang H."/>
            <person name="Rombauts S."/>
            <person name="Zhao P.X."/>
            <person name="Zhou P."/>
            <person name="Barbe V."/>
            <person name="Bardou P."/>
            <person name="Bechner M."/>
            <person name="Bellec A."/>
            <person name="Berger A."/>
            <person name="Berges H."/>
            <person name="Bidwell S."/>
            <person name="Bisseling T."/>
            <person name="Choisne N."/>
            <person name="Couloux A."/>
            <person name="Denny R."/>
            <person name="Deshpande S."/>
            <person name="Dai X."/>
            <person name="Doyle J.J."/>
            <person name="Dudez A.M."/>
            <person name="Farmer A.D."/>
            <person name="Fouteau S."/>
            <person name="Franken C."/>
            <person name="Gibelin C."/>
            <person name="Gish J."/>
            <person name="Goldstein S."/>
            <person name="Gonzalez A.J."/>
            <person name="Green P.J."/>
            <person name="Hallab A."/>
            <person name="Hartog M."/>
            <person name="Hua A."/>
            <person name="Humphray S.J."/>
            <person name="Jeong D.H."/>
            <person name="Jing Y."/>
            <person name="Jocker A."/>
            <person name="Kenton S.M."/>
            <person name="Kim D.J."/>
            <person name="Klee K."/>
            <person name="Lai H."/>
            <person name="Lang C."/>
            <person name="Lin S."/>
            <person name="Macmil S.L."/>
            <person name="Magdelenat G."/>
            <person name="Matthews L."/>
            <person name="McCorrison J."/>
            <person name="Monaghan E.L."/>
            <person name="Mun J.H."/>
            <person name="Najar F.Z."/>
            <person name="Nicholson C."/>
            <person name="Noirot C."/>
            <person name="O'Bleness M."/>
            <person name="Paule C.R."/>
            <person name="Poulain J."/>
            <person name="Prion F."/>
            <person name="Qin B."/>
            <person name="Qu C."/>
            <person name="Retzel E.F."/>
            <person name="Riddle C."/>
            <person name="Sallet E."/>
            <person name="Samain S."/>
            <person name="Samson N."/>
            <person name="Sanders I."/>
            <person name="Saurat O."/>
            <person name="Scarpelli C."/>
            <person name="Schiex T."/>
            <person name="Segurens B."/>
            <person name="Severin A.J."/>
            <person name="Sherrier D.J."/>
            <person name="Shi R."/>
            <person name="Sims S."/>
            <person name="Singer S.R."/>
            <person name="Sinharoy S."/>
            <person name="Sterck L."/>
            <person name="Viollet A."/>
            <person name="Wang B.B."/>
            <person name="Wang K."/>
            <person name="Wang M."/>
            <person name="Wang X."/>
            <person name="Warfsmann J."/>
            <person name="Weissenbach J."/>
            <person name="White D.D."/>
            <person name="White J.D."/>
            <person name="Wiley G.B."/>
            <person name="Wincker P."/>
            <person name="Xing Y."/>
            <person name="Yang L."/>
            <person name="Yao Z."/>
            <person name="Ying F."/>
            <person name="Zhai J."/>
            <person name="Zhou L."/>
            <person name="Zuber A."/>
            <person name="Denarie J."/>
            <person name="Dixon R.A."/>
            <person name="May G.D."/>
            <person name="Schwartz D.C."/>
            <person name="Rogers J."/>
            <person name="Quetier F."/>
            <person name="Town C.D."/>
            <person name="Roe B.A."/>
        </authorList>
    </citation>
    <scope>NUCLEOTIDE SEQUENCE [LARGE SCALE GENOMIC DNA]</scope>
    <source>
        <strain evidence="10">A17</strain>
        <strain evidence="11 12">cv. Jemalong A17</strain>
    </source>
</reference>
<dbReference type="SMR" id="A0A072U8V5"/>
<dbReference type="AlphaFoldDB" id="A0A072U8V5"/>
<dbReference type="Proteomes" id="UP000002051">
    <property type="component" value="Chromosome 6"/>
</dbReference>
<dbReference type="EMBL" id="CM001222">
    <property type="protein sequence ID" value="KEH25533.1"/>
    <property type="molecule type" value="Genomic_DNA"/>
</dbReference>
<reference evidence="11" key="3">
    <citation type="submission" date="2015-04" db="UniProtKB">
        <authorList>
            <consortium name="EnsemblPlants"/>
        </authorList>
    </citation>
    <scope>IDENTIFICATION</scope>
    <source>
        <strain evidence="11">cv. Jemalong A17</strain>
    </source>
</reference>
<feature type="compositionally biased region" description="Polar residues" evidence="7">
    <location>
        <begin position="1"/>
        <end position="12"/>
    </location>
</feature>
<dbReference type="GO" id="GO:0000978">
    <property type="term" value="F:RNA polymerase II cis-regulatory region sequence-specific DNA binding"/>
    <property type="evidence" value="ECO:0000318"/>
    <property type="project" value="GO_Central"/>
</dbReference>
<evidence type="ECO:0000259" key="8">
    <source>
        <dbReference type="PROSITE" id="PS50090"/>
    </source>
</evidence>
<proteinExistence type="predicted"/>
<evidence type="ECO:0000313" key="10">
    <source>
        <dbReference type="EMBL" id="KEH25533.1"/>
    </source>
</evidence>
<protein>
    <submittedName>
        <fullName evidence="10">Myb transcription factor</fullName>
    </submittedName>
</protein>
<evidence type="ECO:0000259" key="9">
    <source>
        <dbReference type="PROSITE" id="PS51294"/>
    </source>
</evidence>
<dbReference type="FunFam" id="1.10.10.60:FF:000060">
    <property type="entry name" value="MYB transcription factor"/>
    <property type="match status" value="1"/>
</dbReference>
<feature type="domain" description="Myb-like" evidence="8">
    <location>
        <begin position="11"/>
        <end position="62"/>
    </location>
</feature>
<feature type="domain" description="HTH myb-type" evidence="9">
    <location>
        <begin position="67"/>
        <end position="117"/>
    </location>
</feature>
<dbReference type="SMART" id="SM00717">
    <property type="entry name" value="SANT"/>
    <property type="match status" value="2"/>
</dbReference>
<dbReference type="PANTHER" id="PTHR45614">
    <property type="entry name" value="MYB PROTEIN-RELATED"/>
    <property type="match status" value="1"/>
</dbReference>
<evidence type="ECO:0000256" key="4">
    <source>
        <dbReference type="ARBA" id="ARBA00023125"/>
    </source>
</evidence>
<dbReference type="Gene3D" id="1.10.10.60">
    <property type="entry name" value="Homeodomain-like"/>
    <property type="match status" value="2"/>
</dbReference>
<dbReference type="Pfam" id="PF13921">
    <property type="entry name" value="Myb_DNA-bind_6"/>
    <property type="match status" value="1"/>
</dbReference>
<keyword evidence="2" id="KW-0677">Repeat</keyword>